<dbReference type="GO" id="GO:0005737">
    <property type="term" value="C:cytoplasm"/>
    <property type="evidence" value="ECO:0007669"/>
    <property type="project" value="UniProtKB-SubCell"/>
</dbReference>
<dbReference type="EC" id="6.1.1.16" evidence="10"/>
<evidence type="ECO:0000313" key="14">
    <source>
        <dbReference type="Proteomes" id="UP000320390"/>
    </source>
</evidence>
<comment type="cofactor">
    <cofactor evidence="10">
        <name>Zn(2+)</name>
        <dbReference type="ChEBI" id="CHEBI:29105"/>
    </cofactor>
    <text evidence="10">Binds 1 zinc ion per subunit.</text>
</comment>
<keyword evidence="5 10" id="KW-0547">Nucleotide-binding</keyword>
<dbReference type="PANTHER" id="PTHR10890">
    <property type="entry name" value="CYSTEINYL-TRNA SYNTHETASE"/>
    <property type="match status" value="1"/>
</dbReference>
<feature type="domain" description="Cysteinyl-tRNA ligase anticodon binding" evidence="12">
    <location>
        <begin position="429"/>
        <end position="475"/>
    </location>
</feature>
<comment type="catalytic activity">
    <reaction evidence="10">
        <text>tRNA(Cys) + L-cysteine + ATP = L-cysteinyl-tRNA(Cys) + AMP + diphosphate</text>
        <dbReference type="Rhea" id="RHEA:17773"/>
        <dbReference type="Rhea" id="RHEA-COMP:9661"/>
        <dbReference type="Rhea" id="RHEA-COMP:9679"/>
        <dbReference type="ChEBI" id="CHEBI:30616"/>
        <dbReference type="ChEBI" id="CHEBI:33019"/>
        <dbReference type="ChEBI" id="CHEBI:35235"/>
        <dbReference type="ChEBI" id="CHEBI:78442"/>
        <dbReference type="ChEBI" id="CHEBI:78517"/>
        <dbReference type="ChEBI" id="CHEBI:456215"/>
        <dbReference type="EC" id="6.1.1.16"/>
    </reaction>
</comment>
<dbReference type="PANTHER" id="PTHR10890:SF3">
    <property type="entry name" value="CYSTEINE--TRNA LIGASE, CYTOPLASMIC"/>
    <property type="match status" value="1"/>
</dbReference>
<name>A0A518EX03_9BACT</name>
<feature type="binding site" evidence="10">
    <location>
        <position position="254"/>
    </location>
    <ligand>
        <name>Zn(2+)</name>
        <dbReference type="ChEBI" id="CHEBI:29105"/>
    </ligand>
</feature>
<proteinExistence type="inferred from homology"/>
<dbReference type="SUPFAM" id="SSF47323">
    <property type="entry name" value="Anticodon-binding domain of a subclass of class I aminoacyl-tRNA synthetases"/>
    <property type="match status" value="1"/>
</dbReference>
<dbReference type="InterPro" id="IPR032678">
    <property type="entry name" value="tRNA-synt_1_cat_dom"/>
</dbReference>
<dbReference type="Pfam" id="PF01406">
    <property type="entry name" value="tRNA-synt_1e"/>
    <property type="match status" value="1"/>
</dbReference>
<keyword evidence="10" id="KW-0963">Cytoplasm</keyword>
<gene>
    <name evidence="10 13" type="primary">cysS</name>
    <name evidence="13" type="ORF">Poly30_41680</name>
</gene>
<dbReference type="PRINTS" id="PR00983">
    <property type="entry name" value="TRNASYNTHCYS"/>
</dbReference>
<dbReference type="InterPro" id="IPR056411">
    <property type="entry name" value="CysS_C"/>
</dbReference>
<keyword evidence="9 10" id="KW-0030">Aminoacyl-tRNA synthetase</keyword>
<protein>
    <recommendedName>
        <fullName evidence="10">Cysteine--tRNA ligase</fullName>
        <ecNumber evidence="10">6.1.1.16</ecNumber>
    </recommendedName>
    <alternativeName>
        <fullName evidence="10">Cysteinyl-tRNA synthetase</fullName>
        <shortName evidence="10">CysRS</shortName>
    </alternativeName>
</protein>
<dbReference type="GO" id="GO:0008270">
    <property type="term" value="F:zinc ion binding"/>
    <property type="evidence" value="ECO:0007669"/>
    <property type="project" value="UniProtKB-UniRule"/>
</dbReference>
<dbReference type="Proteomes" id="UP000320390">
    <property type="component" value="Chromosome"/>
</dbReference>
<feature type="binding site" evidence="10">
    <location>
        <position position="225"/>
    </location>
    <ligand>
        <name>Zn(2+)</name>
        <dbReference type="ChEBI" id="CHEBI:29105"/>
    </ligand>
</feature>
<evidence type="ECO:0000256" key="9">
    <source>
        <dbReference type="ARBA" id="ARBA00023146"/>
    </source>
</evidence>
<dbReference type="InterPro" id="IPR009080">
    <property type="entry name" value="tRNAsynth_Ia_anticodon-bd"/>
</dbReference>
<comment type="subunit">
    <text evidence="2 10">Monomer.</text>
</comment>
<dbReference type="NCBIfam" id="TIGR00435">
    <property type="entry name" value="cysS"/>
    <property type="match status" value="1"/>
</dbReference>
<keyword evidence="3 10" id="KW-0436">Ligase</keyword>
<dbReference type="Pfam" id="PF23493">
    <property type="entry name" value="CysS_C"/>
    <property type="match status" value="1"/>
</dbReference>
<feature type="binding site" evidence="10">
    <location>
        <position position="31"/>
    </location>
    <ligand>
        <name>Zn(2+)</name>
        <dbReference type="ChEBI" id="CHEBI:29105"/>
    </ligand>
</feature>
<dbReference type="GO" id="GO:0005524">
    <property type="term" value="F:ATP binding"/>
    <property type="evidence" value="ECO:0007669"/>
    <property type="project" value="UniProtKB-UniRule"/>
</dbReference>
<feature type="domain" description="tRNA synthetases class I catalytic" evidence="11">
    <location>
        <begin position="18"/>
        <end position="324"/>
    </location>
</feature>
<feature type="short sequence motif" description="'KMSKS' region" evidence="10">
    <location>
        <begin position="282"/>
        <end position="286"/>
    </location>
</feature>
<evidence type="ECO:0000256" key="6">
    <source>
        <dbReference type="ARBA" id="ARBA00022833"/>
    </source>
</evidence>
<feature type="short sequence motif" description="'HIGH' region" evidence="10">
    <location>
        <begin position="33"/>
        <end position="43"/>
    </location>
</feature>
<accession>A0A518EX03</accession>
<dbReference type="InterPro" id="IPR024909">
    <property type="entry name" value="Cys-tRNA/MSH_ligase"/>
</dbReference>
<sequence length="477" mass="52743">MPVTFHVYNTLTKEKMPFEPMEAGVARVYNCGPTVYGRPHIGNYRSFLFADLLRRWLEYTGLEVRQVMNITDVGHLTDDDVADSGGDDKVEAQARREKKDPFEITRGYTAMFLQDMAALGVREPEARPKATEYIEEMVTMVEQLIASGHAYRVGGNVYFDVSTFPAYGRLSGNRVEDLVAGSRVEVNDEKRHPADFALWKSDPAHLMKWETPFGADGFPGWHIECSAMAKALLGDQIDIHTGGEDNVFPHHECEIAQSACANGVPLANVWMHAKFLQVDGGKMSKSIGNVYTLSDIEERGFEPRHLRFALLRGHYRTQINFTWPIMDEIRARLENLDEVAVMLHRILDGGPAAADAEAGRALLDSAIASFEGGMNDDLNAPVALAALESLRKPLLEGQVGAAVAADTLAFYGKANEVFGFIQVDKQTADAEIEALIEARNAAKAAKDWTAADAARNQLTAMGIELQDTPDGVVWRRR</sequence>
<evidence type="ECO:0000259" key="12">
    <source>
        <dbReference type="Pfam" id="PF23493"/>
    </source>
</evidence>
<comment type="similarity">
    <text evidence="1 10">Belongs to the class-I aminoacyl-tRNA synthetase family.</text>
</comment>
<feature type="binding site" evidence="10">
    <location>
        <position position="285"/>
    </location>
    <ligand>
        <name>ATP</name>
        <dbReference type="ChEBI" id="CHEBI:30616"/>
    </ligand>
</feature>
<organism evidence="13 14">
    <name type="scientific">Saltatorellus ferox</name>
    <dbReference type="NCBI Taxonomy" id="2528018"/>
    <lineage>
        <taxon>Bacteria</taxon>
        <taxon>Pseudomonadati</taxon>
        <taxon>Planctomycetota</taxon>
        <taxon>Planctomycetia</taxon>
        <taxon>Planctomycetia incertae sedis</taxon>
        <taxon>Saltatorellus</taxon>
    </lineage>
</organism>
<dbReference type="HAMAP" id="MF_00041">
    <property type="entry name" value="Cys_tRNA_synth"/>
    <property type="match status" value="1"/>
</dbReference>
<comment type="subcellular location">
    <subcellularLocation>
        <location evidence="10">Cytoplasm</location>
    </subcellularLocation>
</comment>
<dbReference type="InterPro" id="IPR014729">
    <property type="entry name" value="Rossmann-like_a/b/a_fold"/>
</dbReference>
<dbReference type="EMBL" id="CP036434">
    <property type="protein sequence ID" value="QDV08615.1"/>
    <property type="molecule type" value="Genomic_DNA"/>
</dbReference>
<evidence type="ECO:0000256" key="3">
    <source>
        <dbReference type="ARBA" id="ARBA00022598"/>
    </source>
</evidence>
<keyword evidence="14" id="KW-1185">Reference proteome</keyword>
<evidence type="ECO:0000256" key="5">
    <source>
        <dbReference type="ARBA" id="ARBA00022741"/>
    </source>
</evidence>
<evidence type="ECO:0000256" key="10">
    <source>
        <dbReference type="HAMAP-Rule" id="MF_00041"/>
    </source>
</evidence>
<evidence type="ECO:0000256" key="8">
    <source>
        <dbReference type="ARBA" id="ARBA00022917"/>
    </source>
</evidence>
<evidence type="ECO:0000256" key="1">
    <source>
        <dbReference type="ARBA" id="ARBA00005594"/>
    </source>
</evidence>
<dbReference type="SUPFAM" id="SSF52374">
    <property type="entry name" value="Nucleotidylyl transferase"/>
    <property type="match status" value="1"/>
</dbReference>
<evidence type="ECO:0000256" key="2">
    <source>
        <dbReference type="ARBA" id="ARBA00011245"/>
    </source>
</evidence>
<keyword evidence="4 10" id="KW-0479">Metal-binding</keyword>
<keyword evidence="7 10" id="KW-0067">ATP-binding</keyword>
<evidence type="ECO:0000259" key="11">
    <source>
        <dbReference type="Pfam" id="PF01406"/>
    </source>
</evidence>
<reference evidence="13 14" key="1">
    <citation type="submission" date="2019-02" db="EMBL/GenBank/DDBJ databases">
        <title>Deep-cultivation of Planctomycetes and their phenomic and genomic characterization uncovers novel biology.</title>
        <authorList>
            <person name="Wiegand S."/>
            <person name="Jogler M."/>
            <person name="Boedeker C."/>
            <person name="Pinto D."/>
            <person name="Vollmers J."/>
            <person name="Rivas-Marin E."/>
            <person name="Kohn T."/>
            <person name="Peeters S.H."/>
            <person name="Heuer A."/>
            <person name="Rast P."/>
            <person name="Oberbeckmann S."/>
            <person name="Bunk B."/>
            <person name="Jeske O."/>
            <person name="Meyerdierks A."/>
            <person name="Storesund J.E."/>
            <person name="Kallscheuer N."/>
            <person name="Luecker S."/>
            <person name="Lage O.M."/>
            <person name="Pohl T."/>
            <person name="Merkel B.J."/>
            <person name="Hornburger P."/>
            <person name="Mueller R.-W."/>
            <person name="Bruemmer F."/>
            <person name="Labrenz M."/>
            <person name="Spormann A.M."/>
            <person name="Op den Camp H."/>
            <person name="Overmann J."/>
            <person name="Amann R."/>
            <person name="Jetten M.S.M."/>
            <person name="Mascher T."/>
            <person name="Medema M.H."/>
            <person name="Devos D.P."/>
            <person name="Kaster A.-K."/>
            <person name="Ovreas L."/>
            <person name="Rohde M."/>
            <person name="Galperin M.Y."/>
            <person name="Jogler C."/>
        </authorList>
    </citation>
    <scope>NUCLEOTIDE SEQUENCE [LARGE SCALE GENOMIC DNA]</scope>
    <source>
        <strain evidence="13 14">Poly30</strain>
    </source>
</reference>
<dbReference type="Gene3D" id="1.20.120.1910">
    <property type="entry name" value="Cysteine-tRNA ligase, C-terminal anti-codon recognition domain"/>
    <property type="match status" value="1"/>
</dbReference>
<dbReference type="OrthoDB" id="9815130at2"/>
<dbReference type="InterPro" id="IPR015803">
    <property type="entry name" value="Cys-tRNA-ligase"/>
</dbReference>
<keyword evidence="6 10" id="KW-0862">Zinc</keyword>
<evidence type="ECO:0000313" key="13">
    <source>
        <dbReference type="EMBL" id="QDV08615.1"/>
    </source>
</evidence>
<dbReference type="GO" id="GO:0006423">
    <property type="term" value="P:cysteinyl-tRNA aminoacylation"/>
    <property type="evidence" value="ECO:0007669"/>
    <property type="project" value="UniProtKB-UniRule"/>
</dbReference>
<evidence type="ECO:0000256" key="7">
    <source>
        <dbReference type="ARBA" id="ARBA00022840"/>
    </source>
</evidence>
<dbReference type="Gene3D" id="3.40.50.620">
    <property type="entry name" value="HUPs"/>
    <property type="match status" value="1"/>
</dbReference>
<evidence type="ECO:0000256" key="4">
    <source>
        <dbReference type="ARBA" id="ARBA00022723"/>
    </source>
</evidence>
<feature type="binding site" evidence="10">
    <location>
        <position position="250"/>
    </location>
    <ligand>
        <name>Zn(2+)</name>
        <dbReference type="ChEBI" id="CHEBI:29105"/>
    </ligand>
</feature>
<dbReference type="AlphaFoldDB" id="A0A518EX03"/>
<keyword evidence="8 10" id="KW-0648">Protein biosynthesis</keyword>
<dbReference type="GO" id="GO:0004817">
    <property type="term" value="F:cysteine-tRNA ligase activity"/>
    <property type="evidence" value="ECO:0007669"/>
    <property type="project" value="UniProtKB-UniRule"/>
</dbReference>
<dbReference type="CDD" id="cd00672">
    <property type="entry name" value="CysRS_core"/>
    <property type="match status" value="1"/>
</dbReference>